<dbReference type="InterPro" id="IPR011047">
    <property type="entry name" value="Quinoprotein_ADH-like_sf"/>
</dbReference>
<dbReference type="PANTHER" id="PTHR35580:SF1">
    <property type="entry name" value="PHYTASE-LIKE DOMAIN-CONTAINING PROTEIN"/>
    <property type="match status" value="1"/>
</dbReference>
<dbReference type="Proteomes" id="UP001479606">
    <property type="component" value="Unassembled WGS sequence"/>
</dbReference>
<dbReference type="Pfam" id="PF06739">
    <property type="entry name" value="SBBP"/>
    <property type="match status" value="3"/>
</dbReference>
<protein>
    <submittedName>
        <fullName evidence="1">SBBP repeat-containing protein</fullName>
    </submittedName>
</protein>
<accession>A0ABU9LXI5</accession>
<evidence type="ECO:0000313" key="2">
    <source>
        <dbReference type="Proteomes" id="UP001479606"/>
    </source>
</evidence>
<evidence type="ECO:0000313" key="1">
    <source>
        <dbReference type="EMBL" id="MEL5994715.1"/>
    </source>
</evidence>
<organism evidence="1 2">
    <name type="scientific">Hymenobacter segetis</name>
    <dbReference type="NCBI Taxonomy" id="2025509"/>
    <lineage>
        <taxon>Bacteria</taxon>
        <taxon>Pseudomonadati</taxon>
        <taxon>Bacteroidota</taxon>
        <taxon>Cytophagia</taxon>
        <taxon>Cytophagales</taxon>
        <taxon>Hymenobacteraceae</taxon>
        <taxon>Hymenobacter</taxon>
    </lineage>
</organism>
<dbReference type="InterPro" id="IPR011042">
    <property type="entry name" value="6-blade_b-propeller_TolB-like"/>
</dbReference>
<dbReference type="InterPro" id="IPR010620">
    <property type="entry name" value="SBBP_repeat"/>
</dbReference>
<proteinExistence type="predicted"/>
<dbReference type="PANTHER" id="PTHR35580">
    <property type="entry name" value="CELL SURFACE GLYCOPROTEIN (S-LAYER PROTEIN)-LIKE PROTEIN"/>
    <property type="match status" value="1"/>
</dbReference>
<dbReference type="SUPFAM" id="SSF101898">
    <property type="entry name" value="NHL repeat"/>
    <property type="match status" value="1"/>
</dbReference>
<dbReference type="RefSeq" id="WP_342298035.1">
    <property type="nucleotide sequence ID" value="NZ_JBCEVZ010000022.1"/>
</dbReference>
<dbReference type="Gene3D" id="2.40.10.500">
    <property type="match status" value="1"/>
</dbReference>
<comment type="caution">
    <text evidence="1">The sequence shown here is derived from an EMBL/GenBank/DDBJ whole genome shotgun (WGS) entry which is preliminary data.</text>
</comment>
<reference evidence="1 2" key="1">
    <citation type="journal article" date="2018" name="Arch. Microbiol.">
        <title>Hymenobacter segetis sp. nov., isolated from soil.</title>
        <authorList>
            <person name="Ten L.N."/>
            <person name="Lim S.J."/>
            <person name="Kim B.O."/>
            <person name="Kang I.K."/>
            <person name="Jung H.Y."/>
        </authorList>
    </citation>
    <scope>NUCLEOTIDE SEQUENCE [LARGE SCALE GENOMIC DNA]</scope>
    <source>
        <strain evidence="1 2">S7-3-11</strain>
    </source>
</reference>
<dbReference type="EMBL" id="JBCEVZ010000022">
    <property type="protein sequence ID" value="MEL5994715.1"/>
    <property type="molecule type" value="Genomic_DNA"/>
</dbReference>
<dbReference type="InterPro" id="IPR052918">
    <property type="entry name" value="Motility_Chemotaxis_Reg"/>
</dbReference>
<sequence length="588" mass="61491">MSLFAYLPALQAQPGGRVAADEPPVPRLLEMPGLLNTPAAFPANAARSTGVSGPVTEEWVARYNRLKTNGTTAVAIALDAAGDVYITGESYNGTDSDFATIKYARATGKPVWIARYNGAANGNDYPTAIAVDAAGNVYVAGYSGLGINNDYTTVKYSGAAGQQQWAAHYNGPANADDKARSISVDAAGNAYVTGNSYNGSNYDIATIKYARATGQPQWVSRYNGPANGGEAAAAVAVNAAGDAYVTGGSFNGVSSDYVTIKYAKGTGRVRWVSRYDGPANLDDRASSISLDAAGNVYVTGGSQPTNGRYDYATIKYAKATGRQLWASRYNGMGNSDDFATAMAVDAQGAVYVTGVSANPVSSDFATVKYASATGQQLWVSTYDGPDQRFDQASAIGLDAAGEVYVTGLSYSDTPRISVDYATVKYSGASGQQLWAARYNGPAGRDDYATGLAVDAAGNAYVTGFADGGDSYTTIKYARSKKGHDCDDAVTKTDRSTVADAAQPLVAFEAFPVPTHGQAVIRFQLAADSPVYLVLYDQFGTVVGTLYEGIVAAGVAQTLALPTSLPNGVYLCRLLYPGHAESLRIEVQQ</sequence>
<dbReference type="Gene3D" id="2.120.10.30">
    <property type="entry name" value="TolB, C-terminal domain"/>
    <property type="match status" value="1"/>
</dbReference>
<name>A0ABU9LXI5_9BACT</name>
<gene>
    <name evidence="1" type="ORF">AAFH49_10890</name>
</gene>
<keyword evidence="2" id="KW-1185">Reference proteome</keyword>
<dbReference type="SUPFAM" id="SSF50998">
    <property type="entry name" value="Quinoprotein alcohol dehydrogenase-like"/>
    <property type="match status" value="1"/>
</dbReference>